<dbReference type="EMBL" id="PGCJ01001084">
    <property type="protein sequence ID" value="PLW09871.1"/>
    <property type="molecule type" value="Genomic_DNA"/>
</dbReference>
<reference evidence="2 3" key="1">
    <citation type="submission" date="2017-11" db="EMBL/GenBank/DDBJ databases">
        <title>De novo assembly and phasing of dikaryotic genomes from two isolates of Puccinia coronata f. sp. avenae, the causal agent of oat crown rust.</title>
        <authorList>
            <person name="Miller M.E."/>
            <person name="Zhang Y."/>
            <person name="Omidvar V."/>
            <person name="Sperschneider J."/>
            <person name="Schwessinger B."/>
            <person name="Raley C."/>
            <person name="Palmer J.M."/>
            <person name="Garnica D."/>
            <person name="Upadhyaya N."/>
            <person name="Rathjen J."/>
            <person name="Taylor J.M."/>
            <person name="Park R.F."/>
            <person name="Dodds P.N."/>
            <person name="Hirsch C.D."/>
            <person name="Kianian S.F."/>
            <person name="Figueroa M."/>
        </authorList>
    </citation>
    <scope>NUCLEOTIDE SEQUENCE [LARGE SCALE GENOMIC DNA]</scope>
    <source>
        <strain evidence="2">12NC29</strain>
    </source>
</reference>
<dbReference type="InterPro" id="IPR050471">
    <property type="entry name" value="AB_hydrolase"/>
</dbReference>
<evidence type="ECO:0000313" key="2">
    <source>
        <dbReference type="EMBL" id="PLW09871.1"/>
    </source>
</evidence>
<dbReference type="Proteomes" id="UP000235388">
    <property type="component" value="Unassembled WGS sequence"/>
</dbReference>
<sequence>MKLRDAPSSPLSEFSSCKILSRPINQPSTTSPCGYPHSALLSFLLGFIVQEVLLPSPSSIVHINSPPMIMQSKGLSTFPTILDPTTCAKKGLCPINRGREQPRNLYYEIHGDLAASNRIVLIMGLLLTCSAWSEQVAHFGKKPDHAVLAIDNRGIGNSDCGPWGIYRTTEMAQDIKDLLDHLGWTDRSLHLFGVSLGGMQLQNLCLLIPERIKSTSFVSTRCGSVFDLPSMRAIAALLDIIRRKGPYERRVDQLFELLYPDNYLNELVSPGKTRRDELRNYFRTWFDNPQFPLAGIIGQFCAVTFHHCSDSDLRRIAEEVYPAKIAVICGNRDQLIPPMRSSELSSKMYGSELVLMQNAGHLIGTQITDQFNQLMERIIREGNQAFETKKQ</sequence>
<proteinExistence type="predicted"/>
<accession>A0A2N5S9G1</accession>
<name>A0A2N5S9G1_9BASI</name>
<dbReference type="Gene3D" id="3.40.50.1820">
    <property type="entry name" value="alpha/beta hydrolase"/>
    <property type="match status" value="1"/>
</dbReference>
<dbReference type="OrthoDB" id="19657at2759"/>
<keyword evidence="3" id="KW-1185">Reference proteome</keyword>
<dbReference type="STRING" id="200324.A0A2N5S9G1"/>
<dbReference type="SUPFAM" id="SSF53474">
    <property type="entry name" value="alpha/beta-Hydrolases"/>
    <property type="match status" value="1"/>
</dbReference>
<evidence type="ECO:0000313" key="3">
    <source>
        <dbReference type="Proteomes" id="UP000235388"/>
    </source>
</evidence>
<dbReference type="PANTHER" id="PTHR43433">
    <property type="entry name" value="HYDROLASE, ALPHA/BETA FOLD FAMILY PROTEIN"/>
    <property type="match status" value="1"/>
</dbReference>
<gene>
    <name evidence="2" type="ORF">PCANC_20005</name>
</gene>
<evidence type="ECO:0000259" key="1">
    <source>
        <dbReference type="Pfam" id="PF00561"/>
    </source>
</evidence>
<feature type="domain" description="AB hydrolase-1" evidence="1">
    <location>
        <begin position="118"/>
        <end position="363"/>
    </location>
</feature>
<dbReference type="InterPro" id="IPR000073">
    <property type="entry name" value="AB_hydrolase_1"/>
</dbReference>
<protein>
    <recommendedName>
        <fullName evidence="1">AB hydrolase-1 domain-containing protein</fullName>
    </recommendedName>
</protein>
<dbReference type="AlphaFoldDB" id="A0A2N5S9G1"/>
<dbReference type="PANTHER" id="PTHR43433:SF5">
    <property type="entry name" value="AB HYDROLASE-1 DOMAIN-CONTAINING PROTEIN"/>
    <property type="match status" value="1"/>
</dbReference>
<dbReference type="InterPro" id="IPR029058">
    <property type="entry name" value="AB_hydrolase_fold"/>
</dbReference>
<dbReference type="Pfam" id="PF00561">
    <property type="entry name" value="Abhydrolase_1"/>
    <property type="match status" value="1"/>
</dbReference>
<organism evidence="2 3">
    <name type="scientific">Puccinia coronata f. sp. avenae</name>
    <dbReference type="NCBI Taxonomy" id="200324"/>
    <lineage>
        <taxon>Eukaryota</taxon>
        <taxon>Fungi</taxon>
        <taxon>Dikarya</taxon>
        <taxon>Basidiomycota</taxon>
        <taxon>Pucciniomycotina</taxon>
        <taxon>Pucciniomycetes</taxon>
        <taxon>Pucciniales</taxon>
        <taxon>Pucciniaceae</taxon>
        <taxon>Puccinia</taxon>
    </lineage>
</organism>
<comment type="caution">
    <text evidence="2">The sequence shown here is derived from an EMBL/GenBank/DDBJ whole genome shotgun (WGS) entry which is preliminary data.</text>
</comment>